<gene>
    <name evidence="1" type="ORF">SAMN05443639_11910</name>
</gene>
<dbReference type="AlphaFoldDB" id="A0A1I0L426"/>
<reference evidence="2" key="1">
    <citation type="submission" date="2016-10" db="EMBL/GenBank/DDBJ databases">
        <authorList>
            <person name="Varghese N."/>
            <person name="Submissions S."/>
        </authorList>
    </citation>
    <scope>NUCLEOTIDE SEQUENCE [LARGE SCALE GENOMIC DNA]</scope>
    <source>
        <strain evidence="2">DSM 16858</strain>
    </source>
</reference>
<evidence type="ECO:0000313" key="1">
    <source>
        <dbReference type="EMBL" id="SEU34168.1"/>
    </source>
</evidence>
<proteinExistence type="predicted"/>
<accession>A0A1I0L426</accession>
<sequence>MALRGGRQVGYSERMGTNHEGVAIQIHFEQSARANAWRRGRLAEAGQSVQAVIDGLKARPLCDASIFSNPVELAIALPAGEADAAGKLLMALAASAGEKGAHAEVARFALEGAVTCWVWEARKRQLAQRPPESRDVKGDYKLAQRALRELVRIKAPPEAATPAGALACPCGASVDANATRCPGCRQSFTEPLGVKTAPGDAASARHGREHLQKRGVALEGTDSNPVTLVRPRGAREWLEAQEVLTRAGFTLLDAQELRRRVSLLQEAASWPQKYPIGEPNQTPGAWIDALLRSVDVRTRATLEKLGRDCRETLLELAGGLRHPEPGWAAAASLAGVALEEFSGVEAQAAFSVILRIASPKARAKLVLSEFEEHIGFMALAQLAPDLLKPQERKEYLSGLEGEALGSVSQVGRWLDAVQRVEGISLAQALQQALKMGTRPDAAETSPGLFLLVERVVDWAVEPSVIPHLPPLEEAGLVSALEALSRKGFPPALSKRLRAADKAVPPYGLKQLPAWAFAPVQAVKPTLKCPECRASMKPKAALNVPLLTPKLGSRTIQIYECEACAAEEPTVEHVHITLGPGGQGKPSTPKAFEDAPDAEAAARELPEGFVWRRYTQWLEDAGLSRTRGIQLGGYPHGVYSEEPLIRLSCRHTPMLLQFEPSALGMQLPNIRVATAVCLSPGCKRSGVAEQPVTY</sequence>
<dbReference type="Proteomes" id="UP000199181">
    <property type="component" value="Unassembled WGS sequence"/>
</dbReference>
<organism evidence="1 2">
    <name type="scientific">Stigmatella erecta</name>
    <dbReference type="NCBI Taxonomy" id="83460"/>
    <lineage>
        <taxon>Bacteria</taxon>
        <taxon>Pseudomonadati</taxon>
        <taxon>Myxococcota</taxon>
        <taxon>Myxococcia</taxon>
        <taxon>Myxococcales</taxon>
        <taxon>Cystobacterineae</taxon>
        <taxon>Archangiaceae</taxon>
        <taxon>Stigmatella</taxon>
    </lineage>
</organism>
<name>A0A1I0L426_9BACT</name>
<protein>
    <submittedName>
        <fullName evidence="1">Uncharacterized protein</fullName>
    </submittedName>
</protein>
<keyword evidence="2" id="KW-1185">Reference proteome</keyword>
<evidence type="ECO:0000313" key="2">
    <source>
        <dbReference type="Proteomes" id="UP000199181"/>
    </source>
</evidence>
<dbReference type="EMBL" id="FOIJ01000019">
    <property type="protein sequence ID" value="SEU34168.1"/>
    <property type="molecule type" value="Genomic_DNA"/>
</dbReference>